<dbReference type="Proteomes" id="UP000320672">
    <property type="component" value="Chromosome"/>
</dbReference>
<evidence type="ECO:0008006" key="3">
    <source>
        <dbReference type="Google" id="ProtNLM"/>
    </source>
</evidence>
<dbReference type="CDD" id="cd00241">
    <property type="entry name" value="DOMON_like"/>
    <property type="match status" value="1"/>
</dbReference>
<name>A0A517MKG5_9BACT</name>
<sequence>MDEFDGVTIEVHGPSAPAGKLAAAGTAWATSQPTPTSVKEAKEQGRAAPCQTGRSLCLTRHAFRSLYASGCDRNGEGLKKITPLAALSLGSRSEHLNRSFDTPSSLTQPFMSSSNLLDPTFPFRFETALRQVPLKWSAQGISLPDACRMPAWGALADRPLYADIRMAWSISGIAFSVQATGKRQLPWCRDGRIDESDGFQLLLDTRCSPGIHRANRYCHRFMFCPIGGGNKRDQPIASMLPINRARQMPHAISRKQIGVAAKLTQDGYGLSGMIAASGLTGFDPGEYPRISLWYAVIDRELGWQTFSLGPEFPVTEDPTLWGEATLDPRVAQQ</sequence>
<accession>A0A517MKG5</accession>
<proteinExistence type="predicted"/>
<dbReference type="KEGG" id="rml:FF011L_41580"/>
<dbReference type="AlphaFoldDB" id="A0A517MKG5"/>
<evidence type="ECO:0000313" key="2">
    <source>
        <dbReference type="Proteomes" id="UP000320672"/>
    </source>
</evidence>
<protein>
    <recommendedName>
        <fullName evidence="3">Carbohydrate-binding domain-containing protein</fullName>
    </recommendedName>
</protein>
<evidence type="ECO:0000313" key="1">
    <source>
        <dbReference type="EMBL" id="QDS95364.1"/>
    </source>
</evidence>
<reference evidence="1 2" key="1">
    <citation type="submission" date="2019-02" db="EMBL/GenBank/DDBJ databases">
        <title>Deep-cultivation of Planctomycetes and their phenomic and genomic characterization uncovers novel biology.</title>
        <authorList>
            <person name="Wiegand S."/>
            <person name="Jogler M."/>
            <person name="Boedeker C."/>
            <person name="Pinto D."/>
            <person name="Vollmers J."/>
            <person name="Rivas-Marin E."/>
            <person name="Kohn T."/>
            <person name="Peeters S.H."/>
            <person name="Heuer A."/>
            <person name="Rast P."/>
            <person name="Oberbeckmann S."/>
            <person name="Bunk B."/>
            <person name="Jeske O."/>
            <person name="Meyerdierks A."/>
            <person name="Storesund J.E."/>
            <person name="Kallscheuer N."/>
            <person name="Luecker S."/>
            <person name="Lage O.M."/>
            <person name="Pohl T."/>
            <person name="Merkel B.J."/>
            <person name="Hornburger P."/>
            <person name="Mueller R.-W."/>
            <person name="Bruemmer F."/>
            <person name="Labrenz M."/>
            <person name="Spormann A.M."/>
            <person name="Op den Camp H."/>
            <person name="Overmann J."/>
            <person name="Amann R."/>
            <person name="Jetten M.S.M."/>
            <person name="Mascher T."/>
            <person name="Medema M.H."/>
            <person name="Devos D.P."/>
            <person name="Kaster A.-K."/>
            <person name="Ovreas L."/>
            <person name="Rohde M."/>
            <person name="Galperin M.Y."/>
            <person name="Jogler C."/>
        </authorList>
    </citation>
    <scope>NUCLEOTIDE SEQUENCE [LARGE SCALE GENOMIC DNA]</scope>
    <source>
        <strain evidence="1 2">FF011L</strain>
    </source>
</reference>
<dbReference type="EMBL" id="CP036262">
    <property type="protein sequence ID" value="QDS95364.1"/>
    <property type="molecule type" value="Genomic_DNA"/>
</dbReference>
<organism evidence="1 2">
    <name type="scientific">Roseimaritima multifibrata</name>
    <dbReference type="NCBI Taxonomy" id="1930274"/>
    <lineage>
        <taxon>Bacteria</taxon>
        <taxon>Pseudomonadati</taxon>
        <taxon>Planctomycetota</taxon>
        <taxon>Planctomycetia</taxon>
        <taxon>Pirellulales</taxon>
        <taxon>Pirellulaceae</taxon>
        <taxon>Roseimaritima</taxon>
    </lineage>
</organism>
<keyword evidence="2" id="KW-1185">Reference proteome</keyword>
<gene>
    <name evidence="1" type="ORF">FF011L_41580</name>
</gene>